<protein>
    <submittedName>
        <fullName evidence="2">6688_t:CDS:1</fullName>
    </submittedName>
</protein>
<dbReference type="Gene3D" id="3.30.200.20">
    <property type="entry name" value="Phosphorylase Kinase, domain 1"/>
    <property type="match status" value="2"/>
</dbReference>
<keyword evidence="1" id="KW-0067">ATP-binding</keyword>
<dbReference type="Proteomes" id="UP001153678">
    <property type="component" value="Unassembled WGS sequence"/>
</dbReference>
<organism evidence="2 3">
    <name type="scientific">Funneliformis geosporum</name>
    <dbReference type="NCBI Taxonomy" id="1117311"/>
    <lineage>
        <taxon>Eukaryota</taxon>
        <taxon>Fungi</taxon>
        <taxon>Fungi incertae sedis</taxon>
        <taxon>Mucoromycota</taxon>
        <taxon>Glomeromycotina</taxon>
        <taxon>Glomeromycetes</taxon>
        <taxon>Glomerales</taxon>
        <taxon>Glomeraceae</taxon>
        <taxon>Funneliformis</taxon>
    </lineage>
</organism>
<dbReference type="InterPro" id="IPR011009">
    <property type="entry name" value="Kinase-like_dom_sf"/>
</dbReference>
<dbReference type="EMBL" id="CAMKVN010005091">
    <property type="protein sequence ID" value="CAI2188261.1"/>
    <property type="molecule type" value="Genomic_DNA"/>
</dbReference>
<feature type="non-terminal residue" evidence="2">
    <location>
        <position position="197"/>
    </location>
</feature>
<sequence>MDETIAYQGNKFTTRELKNCPECDKPRISFGWCFECETNALKENFIHCSTENEEIDQLIKFTQLKATPICDYLEYIPFEKFDMIKYIGSGGFGSVYSAIWIEGPRWIWDDESQEWSRSGPMNVVLKRLDNSQNISSSYIAKLRLNTRDFDFQNFKIHSIIGTGAFASVYAACMKDTQTKFAVKKFADDYTEEIILNE</sequence>
<keyword evidence="3" id="KW-1185">Reference proteome</keyword>
<dbReference type="AlphaFoldDB" id="A0A9W4WV77"/>
<evidence type="ECO:0000313" key="2">
    <source>
        <dbReference type="EMBL" id="CAI2188261.1"/>
    </source>
</evidence>
<dbReference type="SUPFAM" id="SSF56112">
    <property type="entry name" value="Protein kinase-like (PK-like)"/>
    <property type="match status" value="2"/>
</dbReference>
<gene>
    <name evidence="2" type="ORF">FWILDA_LOCUS13489</name>
</gene>
<evidence type="ECO:0000256" key="1">
    <source>
        <dbReference type="PROSITE-ProRule" id="PRU10141"/>
    </source>
</evidence>
<feature type="binding site" evidence="1">
    <location>
        <position position="184"/>
    </location>
    <ligand>
        <name>ATP</name>
        <dbReference type="ChEBI" id="CHEBI:30616"/>
    </ligand>
</feature>
<dbReference type="OrthoDB" id="2402962at2759"/>
<dbReference type="PROSITE" id="PS00107">
    <property type="entry name" value="PROTEIN_KINASE_ATP"/>
    <property type="match status" value="1"/>
</dbReference>
<accession>A0A9W4WV77</accession>
<reference evidence="2" key="1">
    <citation type="submission" date="2022-08" db="EMBL/GenBank/DDBJ databases">
        <authorList>
            <person name="Kallberg Y."/>
            <person name="Tangrot J."/>
            <person name="Rosling A."/>
        </authorList>
    </citation>
    <scope>NUCLEOTIDE SEQUENCE</scope>
    <source>
        <strain evidence="2">Wild A</strain>
    </source>
</reference>
<dbReference type="GO" id="GO:0005524">
    <property type="term" value="F:ATP binding"/>
    <property type="evidence" value="ECO:0007669"/>
    <property type="project" value="UniProtKB-UniRule"/>
</dbReference>
<dbReference type="InterPro" id="IPR017441">
    <property type="entry name" value="Protein_kinase_ATP_BS"/>
</dbReference>
<keyword evidence="1" id="KW-0547">Nucleotide-binding</keyword>
<evidence type="ECO:0000313" key="3">
    <source>
        <dbReference type="Proteomes" id="UP001153678"/>
    </source>
</evidence>
<proteinExistence type="predicted"/>
<name>A0A9W4WV77_9GLOM</name>
<comment type="caution">
    <text evidence="2">The sequence shown here is derived from an EMBL/GenBank/DDBJ whole genome shotgun (WGS) entry which is preliminary data.</text>
</comment>